<dbReference type="InterPro" id="IPR047057">
    <property type="entry name" value="MerR_fam"/>
</dbReference>
<evidence type="ECO:0000259" key="2">
    <source>
        <dbReference type="PROSITE" id="PS50937"/>
    </source>
</evidence>
<dbReference type="InterPro" id="IPR012925">
    <property type="entry name" value="TipAS_dom"/>
</dbReference>
<evidence type="ECO:0000256" key="1">
    <source>
        <dbReference type="ARBA" id="ARBA00023125"/>
    </source>
</evidence>
<reference evidence="4" key="1">
    <citation type="journal article" date="2014" name="FEMS Microbiol. Lett.">
        <title>Draft Genomic DNA Sequence of the Facultatively Methylotrophic Bacterium Acidomonas methanolica type strain MB58.</title>
        <authorList>
            <person name="Higashiura N."/>
            <person name="Hadano H."/>
            <person name="Hirakawa H."/>
            <person name="Matsutani M."/>
            <person name="Takabe S."/>
            <person name="Matsushita K."/>
            <person name="Azuma Y."/>
        </authorList>
    </citation>
    <scope>NUCLEOTIDE SEQUENCE [LARGE SCALE GENOMIC DNA]</scope>
    <source>
        <strain evidence="4">MB58</strain>
    </source>
</reference>
<dbReference type="GO" id="GO:0003677">
    <property type="term" value="F:DNA binding"/>
    <property type="evidence" value="ECO:0007669"/>
    <property type="project" value="UniProtKB-KW"/>
</dbReference>
<dbReference type="PANTHER" id="PTHR30204:SF97">
    <property type="entry name" value="MERR FAMILY REGULATORY PROTEIN"/>
    <property type="match status" value="1"/>
</dbReference>
<dbReference type="Proteomes" id="UP000019760">
    <property type="component" value="Unassembled WGS sequence"/>
</dbReference>
<organism evidence="3 4">
    <name type="scientific">Acidomonas methanolica NBRC 104435</name>
    <dbReference type="NCBI Taxonomy" id="1231351"/>
    <lineage>
        <taxon>Bacteria</taxon>
        <taxon>Pseudomonadati</taxon>
        <taxon>Pseudomonadota</taxon>
        <taxon>Alphaproteobacteria</taxon>
        <taxon>Acetobacterales</taxon>
        <taxon>Acetobacteraceae</taxon>
        <taxon>Acidomonas</taxon>
    </lineage>
</organism>
<dbReference type="InterPro" id="IPR009061">
    <property type="entry name" value="DNA-bd_dom_put_sf"/>
</dbReference>
<accession>A0A023D452</accession>
<reference evidence="3 4" key="2">
    <citation type="journal article" date="2014" name="FEMS Microbiol. Lett.">
        <title>Draft genomic DNA sequence of the facultatively methylotrophic bacterium Acidomonas methanolica type strain MB58.</title>
        <authorList>
            <person name="Higashiura N."/>
            <person name="Hadano H."/>
            <person name="Hirakawa H."/>
            <person name="Matsutani M."/>
            <person name="Takabe S."/>
            <person name="Matsushita K."/>
            <person name="Azuma Y."/>
        </authorList>
    </citation>
    <scope>NUCLEOTIDE SEQUENCE [LARGE SCALE GENOMIC DNA]</scope>
    <source>
        <strain evidence="3 4">MB58</strain>
    </source>
</reference>
<dbReference type="EMBL" id="BAND01000038">
    <property type="protein sequence ID" value="GAJ28844.1"/>
    <property type="molecule type" value="Genomic_DNA"/>
</dbReference>
<dbReference type="OrthoDB" id="9803659at2"/>
<dbReference type="Pfam" id="PF13411">
    <property type="entry name" value="MerR_1"/>
    <property type="match status" value="1"/>
</dbReference>
<feature type="domain" description="HTH merR-type" evidence="2">
    <location>
        <begin position="4"/>
        <end position="72"/>
    </location>
</feature>
<evidence type="ECO:0000313" key="3">
    <source>
        <dbReference type="EMBL" id="GAJ28844.1"/>
    </source>
</evidence>
<dbReference type="SMART" id="SM00422">
    <property type="entry name" value="HTH_MERR"/>
    <property type="match status" value="1"/>
</dbReference>
<proteinExistence type="predicted"/>
<dbReference type="SUPFAM" id="SSF46955">
    <property type="entry name" value="Putative DNA-binding domain"/>
    <property type="match status" value="1"/>
</dbReference>
<keyword evidence="1" id="KW-0238">DNA-binding</keyword>
<dbReference type="GO" id="GO:0003700">
    <property type="term" value="F:DNA-binding transcription factor activity"/>
    <property type="evidence" value="ECO:0007669"/>
    <property type="project" value="InterPro"/>
</dbReference>
<keyword evidence="4" id="KW-1185">Reference proteome</keyword>
<dbReference type="Pfam" id="PF07739">
    <property type="entry name" value="TipAS"/>
    <property type="match status" value="1"/>
</dbReference>
<sequence>MNRLMAIGEMARAYGISVRSLRHIEACGLITPSRSEAGRRYYGHKDVTRLGRILLLRRAGFTLRQIAAMTASLPPDPLALLDAQIALLEAQQARLATTLGEVRSARRLAGKGHDLDLDSLCHLIREGQSFMERKVMQPVLDRYFTPEDQQRWKEAGDMLFPPDAQTDYAARWRDLIARVEAALARGVSPDEAEGQNLCREWLQLLEVLEKIMGSETVAKTGRMYAEMEHWQTPERRAPFSPAVRDFIAAAARAGRDGQGGAER</sequence>
<dbReference type="PROSITE" id="PS50937">
    <property type="entry name" value="HTH_MERR_2"/>
    <property type="match status" value="1"/>
</dbReference>
<comment type="caution">
    <text evidence="3">The sequence shown here is derived from an EMBL/GenBank/DDBJ whole genome shotgun (WGS) entry which is preliminary data.</text>
</comment>
<dbReference type="AlphaFoldDB" id="A0A023D452"/>
<dbReference type="PRINTS" id="PR00040">
    <property type="entry name" value="HTHMERR"/>
</dbReference>
<evidence type="ECO:0000313" key="4">
    <source>
        <dbReference type="Proteomes" id="UP000019760"/>
    </source>
</evidence>
<dbReference type="InterPro" id="IPR000551">
    <property type="entry name" value="MerR-type_HTH_dom"/>
</dbReference>
<dbReference type="RefSeq" id="WP_042057868.1">
    <property type="nucleotide sequence ID" value="NZ_BAND01000038.1"/>
</dbReference>
<gene>
    <name evidence="3" type="ORF">Amme_038_093</name>
</gene>
<dbReference type="PANTHER" id="PTHR30204">
    <property type="entry name" value="REDOX-CYCLING DRUG-SENSING TRANSCRIPTIONAL ACTIVATOR SOXR"/>
    <property type="match status" value="1"/>
</dbReference>
<dbReference type="Gene3D" id="1.10.1660.10">
    <property type="match status" value="1"/>
</dbReference>
<name>A0A023D452_ACIMT</name>
<protein>
    <submittedName>
        <fullName evidence="3">Transcriptional regulator MerR</fullName>
    </submittedName>
</protein>